<dbReference type="STRING" id="1343739.PAP_04840"/>
<dbReference type="RefSeq" id="WP_052649076.1">
    <property type="nucleotide sequence ID" value="NZ_CP006019.1"/>
</dbReference>
<evidence type="ECO:0000313" key="2">
    <source>
        <dbReference type="EMBL" id="AIF69379.1"/>
    </source>
</evidence>
<proteinExistence type="predicted"/>
<dbReference type="OrthoDB" id="89705at2157"/>
<evidence type="ECO:0000313" key="3">
    <source>
        <dbReference type="Proteomes" id="UP000027981"/>
    </source>
</evidence>
<dbReference type="InterPro" id="IPR008553">
    <property type="entry name" value="DUF835"/>
</dbReference>
<dbReference type="eggNOG" id="arCOG03799">
    <property type="taxonomic scope" value="Archaea"/>
</dbReference>
<organism evidence="2 3">
    <name type="scientific">Palaeococcus pacificus DY20341</name>
    <dbReference type="NCBI Taxonomy" id="1343739"/>
    <lineage>
        <taxon>Archaea</taxon>
        <taxon>Methanobacteriati</taxon>
        <taxon>Methanobacteriota</taxon>
        <taxon>Thermococci</taxon>
        <taxon>Thermococcales</taxon>
        <taxon>Thermococcaceae</taxon>
        <taxon>Palaeococcus</taxon>
    </lineage>
</organism>
<gene>
    <name evidence="2" type="ORF">PAP_04840</name>
</gene>
<evidence type="ECO:0000259" key="1">
    <source>
        <dbReference type="Pfam" id="PF05763"/>
    </source>
</evidence>
<feature type="domain" description="DUF835" evidence="1">
    <location>
        <begin position="27"/>
        <end position="145"/>
    </location>
</feature>
<reference evidence="3" key="1">
    <citation type="submission" date="2013-06" db="EMBL/GenBank/DDBJ databases">
        <title>Complete Genome Sequence of Hyperthermophilic Palaeococcus pacificus DY20341T, Isolated from a Deep-Sea Hydrothermal Sediments.</title>
        <authorList>
            <person name="Zeng X."/>
            <person name="Shao Z."/>
        </authorList>
    </citation>
    <scope>NUCLEOTIDE SEQUENCE [LARGE SCALE GENOMIC DNA]</scope>
    <source>
        <strain evidence="3">DY20341</strain>
    </source>
</reference>
<dbReference type="Proteomes" id="UP000027981">
    <property type="component" value="Chromosome"/>
</dbReference>
<dbReference type="EMBL" id="CP006019">
    <property type="protein sequence ID" value="AIF69379.1"/>
    <property type="molecule type" value="Genomic_DNA"/>
</dbReference>
<dbReference type="KEGG" id="ppac:PAP_04840"/>
<dbReference type="Pfam" id="PF05763">
    <property type="entry name" value="DUF835"/>
    <property type="match status" value="1"/>
</dbReference>
<dbReference type="HOGENOM" id="CLU_1727324_0_0_2"/>
<sequence>MLNMFKSNRNQKRDSNLNCKVIHYSELSEILSIFSEEEKIMITREPPKEETNTIYFWLSKVEHPNAISPTKLYILEEAVRAALKDNKGKVIIFDAFEYIKVENGTTAALRFVGKLRDMALLSNSKFVISVSDALDEREKAFLKRIIDE</sequence>
<accession>A0A075LST8</accession>
<dbReference type="GeneID" id="24842091"/>
<dbReference type="AlphaFoldDB" id="A0A075LST8"/>
<protein>
    <recommendedName>
        <fullName evidence="1">DUF835 domain-containing protein</fullName>
    </recommendedName>
</protein>
<keyword evidence="3" id="KW-1185">Reference proteome</keyword>
<reference evidence="2 3" key="2">
    <citation type="journal article" date="2015" name="Genome Announc.">
        <title>Complete Genome Sequence of Hyperthermophilic Piezophilic Archaeon Palaeococcus pacificus DY20341T, Isolated from Deep-Sea Hydrothermal Sediments.</title>
        <authorList>
            <person name="Zeng X."/>
            <person name="Jebbar M."/>
            <person name="Shao Z."/>
        </authorList>
    </citation>
    <scope>NUCLEOTIDE SEQUENCE [LARGE SCALE GENOMIC DNA]</scope>
    <source>
        <strain evidence="2 3">DY20341</strain>
    </source>
</reference>
<name>A0A075LST8_9EURY</name>